<feature type="domain" description="Saccharopine dehydrogenase NADP binding" evidence="4">
    <location>
        <begin position="11"/>
        <end position="149"/>
    </location>
</feature>
<name>F6WRC3_CALJA</name>
<dbReference type="HOGENOM" id="CLU_031002_1_0_1"/>
<dbReference type="FunFam" id="3.40.50.720:FF:000178">
    <property type="entry name" value="Saccharopine dehydrogenase-like oxidoreductase"/>
    <property type="match status" value="1"/>
</dbReference>
<gene>
    <name evidence="5" type="primary">SCCPDH</name>
</gene>
<comment type="similarity">
    <text evidence="1">Belongs to the saccharopine dehydrogenase family.</text>
</comment>
<reference evidence="5" key="2">
    <citation type="submission" date="2025-08" db="UniProtKB">
        <authorList>
            <consortium name="Ensembl"/>
        </authorList>
    </citation>
    <scope>IDENTIFICATION</scope>
</reference>
<dbReference type="Proteomes" id="UP000008225">
    <property type="component" value="Chromosome 19"/>
</dbReference>
<keyword evidence="3" id="KW-0472">Membrane</keyword>
<evidence type="ECO:0000259" key="4">
    <source>
        <dbReference type="Pfam" id="PF03435"/>
    </source>
</evidence>
<sequence length="408" mass="44975">MVTAERPFHLVVFGASGFTGQFVTEEVAREQVDPERSSRLPWAVAGRSREKLQRVLERAALKLGRPTLSSEVGIIICDIANPASLEEMAKQAAVVLNCVGPYRFYGEPVIKACIENGASCIDISGEPQFLELMQWKYHEKAAEKGVYIIGSSGFDSIPADLGVIYTRNKMNGNYSSISTVYGFGDQSSLKKLRNASNLKPVPLVGPKLKRRWPISYCRELKSYSIPFMGSDVSVVRRTQRYLYENFEESPVQYAAYVAVGGITSVIKLMFAGLFFLFFVRFGIGRQLLIKFPWFFSFGYFSKQGPTQKQLDAASFTLTFFGQGYGQDIGADKNKPNLKICTQVKGPEAGYVATPIAMVQAAMTLLNDASDLPKAGGVFTPGAAFSKTKLIDRLNKHGIEFSVISSSEV</sequence>
<evidence type="ECO:0000256" key="2">
    <source>
        <dbReference type="ARBA" id="ARBA00039852"/>
    </source>
</evidence>
<dbReference type="InterPro" id="IPR005097">
    <property type="entry name" value="Sacchrp_dh_NADP-bd"/>
</dbReference>
<dbReference type="Bgee" id="ENSCJAG00000016806">
    <property type="expression patterns" value="Expressed in liver and 6 other cell types or tissues"/>
</dbReference>
<organism evidence="5 6">
    <name type="scientific">Callithrix jacchus</name>
    <name type="common">White-tufted-ear marmoset</name>
    <name type="synonym">Simia Jacchus</name>
    <dbReference type="NCBI Taxonomy" id="9483"/>
    <lineage>
        <taxon>Eukaryota</taxon>
        <taxon>Metazoa</taxon>
        <taxon>Chordata</taxon>
        <taxon>Craniata</taxon>
        <taxon>Vertebrata</taxon>
        <taxon>Euteleostomi</taxon>
        <taxon>Mammalia</taxon>
        <taxon>Eutheria</taxon>
        <taxon>Euarchontoglires</taxon>
        <taxon>Primates</taxon>
        <taxon>Haplorrhini</taxon>
        <taxon>Platyrrhini</taxon>
        <taxon>Cebidae</taxon>
        <taxon>Callitrichinae</taxon>
        <taxon>Callithrix</taxon>
        <taxon>Callithrix</taxon>
    </lineage>
</organism>
<dbReference type="GeneTree" id="ENSGT00390000004799"/>
<evidence type="ECO:0000313" key="5">
    <source>
        <dbReference type="Ensembl" id="ENSCJAP00000030946.3"/>
    </source>
</evidence>
<dbReference type="Ensembl" id="ENSCJAT00000032702.5">
    <property type="protein sequence ID" value="ENSCJAP00000030946.3"/>
    <property type="gene ID" value="ENSCJAG00000016806.5"/>
</dbReference>
<dbReference type="PANTHER" id="PTHR12286:SF5">
    <property type="entry name" value="SACCHAROPINE DEHYDROGENASE-LIKE OXIDOREDUCTASE"/>
    <property type="match status" value="1"/>
</dbReference>
<dbReference type="AlphaFoldDB" id="F6WRC3"/>
<proteinExistence type="inferred from homology"/>
<dbReference type="Pfam" id="PF03435">
    <property type="entry name" value="Sacchrp_dh_NADP"/>
    <property type="match status" value="1"/>
</dbReference>
<dbReference type="GO" id="GO:0009247">
    <property type="term" value="P:glycolipid biosynthetic process"/>
    <property type="evidence" value="ECO:0007669"/>
    <property type="project" value="TreeGrafter"/>
</dbReference>
<reference evidence="5" key="1">
    <citation type="submission" date="2009-03" db="EMBL/GenBank/DDBJ databases">
        <authorList>
            <person name="Warren W."/>
            <person name="Ye L."/>
            <person name="Minx P."/>
            <person name="Worley K."/>
            <person name="Gibbs R."/>
            <person name="Wilson R.K."/>
        </authorList>
    </citation>
    <scope>NUCLEOTIDE SEQUENCE [LARGE SCALE GENOMIC DNA]</scope>
</reference>
<dbReference type="Gene3D" id="3.40.50.720">
    <property type="entry name" value="NAD(P)-binding Rossmann-like Domain"/>
    <property type="match status" value="1"/>
</dbReference>
<dbReference type="GO" id="GO:0005739">
    <property type="term" value="C:mitochondrion"/>
    <property type="evidence" value="ECO:0007669"/>
    <property type="project" value="TreeGrafter"/>
</dbReference>
<protein>
    <recommendedName>
        <fullName evidence="2">Saccharopine dehydrogenase-like oxidoreductase</fullName>
    </recommendedName>
</protein>
<dbReference type="eggNOG" id="KOG2733">
    <property type="taxonomic scope" value="Eukaryota"/>
</dbReference>
<accession>F6WRC3</accession>
<dbReference type="GO" id="GO:0005886">
    <property type="term" value="C:plasma membrane"/>
    <property type="evidence" value="ECO:0007669"/>
    <property type="project" value="TreeGrafter"/>
</dbReference>
<keyword evidence="3" id="KW-1133">Transmembrane helix</keyword>
<evidence type="ECO:0000256" key="3">
    <source>
        <dbReference type="SAM" id="Phobius"/>
    </source>
</evidence>
<feature type="transmembrane region" description="Helical" evidence="3">
    <location>
        <begin position="253"/>
        <end position="279"/>
    </location>
</feature>
<keyword evidence="3" id="KW-0812">Transmembrane</keyword>
<dbReference type="InterPro" id="IPR051276">
    <property type="entry name" value="Saccharopine_DH-like_oxidrdct"/>
</dbReference>
<reference evidence="5" key="3">
    <citation type="submission" date="2025-09" db="UniProtKB">
        <authorList>
            <consortium name="Ensembl"/>
        </authorList>
    </citation>
    <scope>IDENTIFICATION</scope>
</reference>
<evidence type="ECO:0000256" key="1">
    <source>
        <dbReference type="ARBA" id="ARBA00038048"/>
    </source>
</evidence>
<dbReference type="GO" id="GO:0005811">
    <property type="term" value="C:lipid droplet"/>
    <property type="evidence" value="ECO:0007669"/>
    <property type="project" value="TreeGrafter"/>
</dbReference>
<dbReference type="PANTHER" id="PTHR12286">
    <property type="entry name" value="SACCHAROPINE DEHYDROGENASE-LIKE OXIDOREDUCTASE"/>
    <property type="match status" value="1"/>
</dbReference>
<dbReference type="SUPFAM" id="SSF51735">
    <property type="entry name" value="NAD(P)-binding Rossmann-fold domains"/>
    <property type="match status" value="1"/>
</dbReference>
<evidence type="ECO:0000313" key="6">
    <source>
        <dbReference type="Proteomes" id="UP000008225"/>
    </source>
</evidence>
<keyword evidence="6" id="KW-1185">Reference proteome</keyword>
<dbReference type="InterPro" id="IPR036291">
    <property type="entry name" value="NAD(P)-bd_dom_sf"/>
</dbReference>